<reference evidence="1 2" key="2">
    <citation type="submission" date="2009-02" db="EMBL/GenBank/DDBJ databases">
        <title>Draft genome sequence of Holdemania filiformis DSM 12042.</title>
        <authorList>
            <person name="Sudarsanam P."/>
            <person name="Ley R."/>
            <person name="Guruge J."/>
            <person name="Turnbaugh P.J."/>
            <person name="Mahowald M."/>
            <person name="Liep D."/>
            <person name="Gordon J."/>
        </authorList>
    </citation>
    <scope>NUCLEOTIDE SEQUENCE [LARGE SCALE GENOMIC DNA]</scope>
    <source>
        <strain evidence="1 2">DSM 12042</strain>
    </source>
</reference>
<protein>
    <submittedName>
        <fullName evidence="1">CRISPR-associated protein, Csd1 family</fullName>
    </submittedName>
</protein>
<dbReference type="EMBL" id="ACCF01000241">
    <property type="protein sequence ID" value="EEF66037.1"/>
    <property type="molecule type" value="Genomic_DNA"/>
</dbReference>
<dbReference type="AlphaFoldDB" id="B9YDC6"/>
<organism evidence="1 2">
    <name type="scientific">Holdemania filiformis DSM 12042</name>
    <dbReference type="NCBI Taxonomy" id="545696"/>
    <lineage>
        <taxon>Bacteria</taxon>
        <taxon>Bacillati</taxon>
        <taxon>Bacillota</taxon>
        <taxon>Erysipelotrichia</taxon>
        <taxon>Erysipelotrichales</taxon>
        <taxon>Erysipelotrichaceae</taxon>
        <taxon>Holdemania</taxon>
    </lineage>
</organism>
<feature type="non-terminal residue" evidence="1">
    <location>
        <position position="1"/>
    </location>
</feature>
<evidence type="ECO:0000313" key="2">
    <source>
        <dbReference type="Proteomes" id="UP000005950"/>
    </source>
</evidence>
<dbReference type="RefSeq" id="WP_006060986.1">
    <property type="nucleotide sequence ID" value="NZ_GG657562.1"/>
</dbReference>
<dbReference type="NCBIfam" id="TIGR01863">
    <property type="entry name" value="cas_Csd1"/>
    <property type="match status" value="1"/>
</dbReference>
<name>B9YDC6_9FIRM</name>
<dbReference type="HOGENOM" id="CLU_016417_0_0_9"/>
<evidence type="ECO:0000313" key="1">
    <source>
        <dbReference type="EMBL" id="EEF66037.1"/>
    </source>
</evidence>
<gene>
    <name evidence="1" type="primary">csd1</name>
    <name evidence="1" type="ORF">HOLDEFILI_03842</name>
</gene>
<comment type="caution">
    <text evidence="1">The sequence shown here is derived from an EMBL/GenBank/DDBJ whole genome shotgun (WGS) entry which is preliminary data.</text>
</comment>
<dbReference type="Proteomes" id="UP000005950">
    <property type="component" value="Unassembled WGS sequence"/>
</dbReference>
<proteinExistence type="predicted"/>
<dbReference type="InterPro" id="IPR010144">
    <property type="entry name" value="CRISPR-assoc_prot_Csd1-typ"/>
</dbReference>
<sequence length="628" mass="72194">TSDMGWIQNLCLVYDQNLEEIKAETKGLLPIGYIEQAAQLEVWIDQGCFEYARVLPKSESMTRIPCTIESSSRAGKNPAPHPLFDKLKYIAKDFDQYSEEGGSYSQYRLFLEAWCKSSYAYPLVRELFEYLEAGTLIQDLVEEKILVLDEQGKLIEKWKGLENKPAIFQMVTGTQADAFVRFVVDGVQLWKDPNLVESFTHFYQDQLRNKERIDLDLITGQQMPVTMRIPSKVRNSADMSKLISSNDSQGFTYRGRFVNPEESMSMGYESSQKAINALKWLINKQGRTFGEAVFVSWGSNITSLIEFNESADLFDLDENLPEFQFDTYEKFSKALNQAMKGYLSKPLIANEEVMTLGLEAATPGRLSIIYYQQTSSSQLFRNVLFWHKTISWYKTLFYKHAETGKTISYQTIGSPDMNKIIKTLYGESVNPKLLASSAKRLVKCIQEGQPLPRDFMQKAVVKALNPYGKSADEYNQILEVCCAVIRKYYIDEARINGKEEEMPVRTDLECKDISYLCGRALAVMNFIEDKAKPENEKKRETNAMRYMGQFSRYPQSTLISLQSKLQPYLLRLKTDYYEYLLSDILSQIDPKQFEDAPLSGKFVLGFHAQLHDLKYGYKKDQAKAEKED</sequence>
<dbReference type="Pfam" id="PF09709">
    <property type="entry name" value="Cas_Csd1"/>
    <property type="match status" value="1"/>
</dbReference>
<dbReference type="STRING" id="545696.HOLDEFILI_03842"/>
<dbReference type="eggNOG" id="COG5632">
    <property type="taxonomic scope" value="Bacteria"/>
</dbReference>
<reference evidence="1 2" key="1">
    <citation type="submission" date="2008-12" db="EMBL/GenBank/DDBJ databases">
        <authorList>
            <person name="Fulton L."/>
            <person name="Clifton S."/>
            <person name="Fulton B."/>
            <person name="Xu J."/>
            <person name="Minx P."/>
            <person name="Pepin K.H."/>
            <person name="Johnson M."/>
            <person name="Bhonagiri V."/>
            <person name="Nash W.E."/>
            <person name="Mardis E.R."/>
            <person name="Wilson R.K."/>
        </authorList>
    </citation>
    <scope>NUCLEOTIDE SEQUENCE [LARGE SCALE GENOMIC DNA]</scope>
    <source>
        <strain evidence="1 2">DSM 12042</strain>
    </source>
</reference>
<accession>B9YDC6</accession>